<dbReference type="GO" id="GO:0000976">
    <property type="term" value="F:transcription cis-regulatory region binding"/>
    <property type="evidence" value="ECO:0007669"/>
    <property type="project" value="TreeGrafter"/>
</dbReference>
<reference evidence="8 9" key="1">
    <citation type="submission" date="2024-01" db="EMBL/GenBank/DDBJ databases">
        <title>The genomes of 5 underutilized Papilionoideae crops provide insights into root nodulation and disease resistance.</title>
        <authorList>
            <person name="Yuan L."/>
        </authorList>
    </citation>
    <scope>NUCLEOTIDE SEQUENCE [LARGE SCALE GENOMIC DNA]</scope>
    <source>
        <strain evidence="8">LY-2023</strain>
        <tissue evidence="8">Leaf</tissue>
    </source>
</reference>
<comment type="caution">
    <text evidence="8">The sequence shown here is derived from an EMBL/GenBank/DDBJ whole genome shotgun (WGS) entry which is preliminary data.</text>
</comment>
<evidence type="ECO:0000256" key="5">
    <source>
        <dbReference type="ARBA" id="ARBA00023242"/>
    </source>
</evidence>
<keyword evidence="3" id="KW-0238">DNA-binding</keyword>
<dbReference type="PROSITE" id="PS50217">
    <property type="entry name" value="BZIP"/>
    <property type="match status" value="1"/>
</dbReference>
<dbReference type="InterPro" id="IPR046347">
    <property type="entry name" value="bZIP_sf"/>
</dbReference>
<proteinExistence type="predicted"/>
<dbReference type="GO" id="GO:0045893">
    <property type="term" value="P:positive regulation of DNA-templated transcription"/>
    <property type="evidence" value="ECO:0007669"/>
    <property type="project" value="TreeGrafter"/>
</dbReference>
<name>A0AAN9I2D5_CLITE</name>
<dbReference type="SMART" id="SM00338">
    <property type="entry name" value="BRLZ"/>
    <property type="match status" value="1"/>
</dbReference>
<dbReference type="GO" id="GO:0003700">
    <property type="term" value="F:DNA-binding transcription factor activity"/>
    <property type="evidence" value="ECO:0007669"/>
    <property type="project" value="InterPro"/>
</dbReference>
<evidence type="ECO:0000259" key="7">
    <source>
        <dbReference type="PROSITE" id="PS50217"/>
    </source>
</evidence>
<evidence type="ECO:0000256" key="6">
    <source>
        <dbReference type="SAM" id="MobiDB-lite"/>
    </source>
</evidence>
<feature type="compositionally biased region" description="Low complexity" evidence="6">
    <location>
        <begin position="34"/>
        <end position="48"/>
    </location>
</feature>
<dbReference type="Proteomes" id="UP001359559">
    <property type="component" value="Unassembled WGS sequence"/>
</dbReference>
<dbReference type="InterPro" id="IPR004827">
    <property type="entry name" value="bZIP"/>
</dbReference>
<evidence type="ECO:0000313" key="8">
    <source>
        <dbReference type="EMBL" id="KAK7263272.1"/>
    </source>
</evidence>
<dbReference type="GO" id="GO:0046982">
    <property type="term" value="F:protein heterodimerization activity"/>
    <property type="evidence" value="ECO:0007669"/>
    <property type="project" value="UniProtKB-ARBA"/>
</dbReference>
<dbReference type="FunFam" id="1.20.5.170:FF:000020">
    <property type="entry name" value="BZIP transcription factor"/>
    <property type="match status" value="1"/>
</dbReference>
<dbReference type="PANTHER" id="PTHR45764:SF21">
    <property type="entry name" value="OS03G0770000 PROTEIN"/>
    <property type="match status" value="1"/>
</dbReference>
<dbReference type="EMBL" id="JAYKXN010000008">
    <property type="protein sequence ID" value="KAK7263272.1"/>
    <property type="molecule type" value="Genomic_DNA"/>
</dbReference>
<keyword evidence="2" id="KW-0805">Transcription regulation</keyword>
<feature type="domain" description="BZIP" evidence="7">
    <location>
        <begin position="75"/>
        <end position="138"/>
    </location>
</feature>
<dbReference type="AlphaFoldDB" id="A0AAN9I2D5"/>
<evidence type="ECO:0000256" key="2">
    <source>
        <dbReference type="ARBA" id="ARBA00023015"/>
    </source>
</evidence>
<feature type="region of interest" description="Disordered" evidence="6">
    <location>
        <begin position="32"/>
        <end position="97"/>
    </location>
</feature>
<keyword evidence="4" id="KW-0804">Transcription</keyword>
<dbReference type="PANTHER" id="PTHR45764">
    <property type="entry name" value="BZIP TRANSCRIPTION FACTOR 44"/>
    <property type="match status" value="1"/>
</dbReference>
<evidence type="ECO:0000256" key="4">
    <source>
        <dbReference type="ARBA" id="ARBA00023163"/>
    </source>
</evidence>
<comment type="subcellular location">
    <subcellularLocation>
        <location evidence="1">Nucleus</location>
    </subcellularLocation>
</comment>
<dbReference type="CDD" id="cd14702">
    <property type="entry name" value="bZIP_plant_GBF1"/>
    <property type="match status" value="1"/>
</dbReference>
<keyword evidence="5" id="KW-0539">Nucleus</keyword>
<accession>A0AAN9I2D5</accession>
<dbReference type="GO" id="GO:0005634">
    <property type="term" value="C:nucleus"/>
    <property type="evidence" value="ECO:0007669"/>
    <property type="project" value="UniProtKB-SubCell"/>
</dbReference>
<dbReference type="Gene3D" id="1.20.5.170">
    <property type="match status" value="1"/>
</dbReference>
<dbReference type="InterPro" id="IPR045314">
    <property type="entry name" value="bZIP_plant_GBF1"/>
</dbReference>
<dbReference type="SUPFAM" id="SSF57959">
    <property type="entry name" value="Leucine zipper domain"/>
    <property type="match status" value="1"/>
</dbReference>
<organism evidence="8 9">
    <name type="scientific">Clitoria ternatea</name>
    <name type="common">Butterfly pea</name>
    <dbReference type="NCBI Taxonomy" id="43366"/>
    <lineage>
        <taxon>Eukaryota</taxon>
        <taxon>Viridiplantae</taxon>
        <taxon>Streptophyta</taxon>
        <taxon>Embryophyta</taxon>
        <taxon>Tracheophyta</taxon>
        <taxon>Spermatophyta</taxon>
        <taxon>Magnoliopsida</taxon>
        <taxon>eudicotyledons</taxon>
        <taxon>Gunneridae</taxon>
        <taxon>Pentapetalae</taxon>
        <taxon>rosids</taxon>
        <taxon>fabids</taxon>
        <taxon>Fabales</taxon>
        <taxon>Fabaceae</taxon>
        <taxon>Papilionoideae</taxon>
        <taxon>50 kb inversion clade</taxon>
        <taxon>NPAAA clade</taxon>
        <taxon>indigoferoid/millettioid clade</taxon>
        <taxon>Phaseoleae</taxon>
        <taxon>Clitoria</taxon>
    </lineage>
</organism>
<dbReference type="PROSITE" id="PS00036">
    <property type="entry name" value="BZIP_BASIC"/>
    <property type="match status" value="1"/>
</dbReference>
<protein>
    <recommendedName>
        <fullName evidence="7">BZIP domain-containing protein</fullName>
    </recommendedName>
</protein>
<keyword evidence="9" id="KW-1185">Reference proteome</keyword>
<gene>
    <name evidence="8" type="ORF">RJT34_30859</name>
</gene>
<evidence type="ECO:0000313" key="9">
    <source>
        <dbReference type="Proteomes" id="UP001359559"/>
    </source>
</evidence>
<evidence type="ECO:0000256" key="1">
    <source>
        <dbReference type="ARBA" id="ARBA00004123"/>
    </source>
</evidence>
<evidence type="ECO:0000256" key="3">
    <source>
        <dbReference type="ARBA" id="ARBA00023125"/>
    </source>
</evidence>
<feature type="compositionally biased region" description="Basic and acidic residues" evidence="6">
    <location>
        <begin position="52"/>
        <end position="68"/>
    </location>
</feature>
<sequence>MLSALPPCEPVFGNPFSYFSGGFTPWEIHDLDLVSPTSPKPVTSSSGSDEPNQTHDNKRKLDPNEPNRDAVSVMDERKRRRMISNRESARRSRMRKQRHLENLRNQLNKCRIENRELNNRLQFVLHHFNRVRTENEWLRSERTALRQKVSTLTQILVFQQLQPFSWTCNTTTSVMTTE</sequence>